<feature type="domain" description="HTH tetR-type" evidence="5">
    <location>
        <begin position="9"/>
        <end position="69"/>
    </location>
</feature>
<dbReference type="SUPFAM" id="SSF48498">
    <property type="entry name" value="Tetracyclin repressor-like, C-terminal domain"/>
    <property type="match status" value="1"/>
</dbReference>
<proteinExistence type="predicted"/>
<sequence length="193" mass="20554">MDTPLSRKEQTHDRILDVAAGVMRAHGFDGVGVADIMKRAGLTHGGFYAHFASRDALLAEALERAGHDSRSRLQRAIDKAGDAPGERFRALVEAYLSERHLKSPDSGCPVAALASEMPRQSEAVRAVAARRIAGLTDAVAATLGPSRGRDDAAIVTSQLVGALQTARLLGDNAKGRRHLAASRAFLLERFGAH</sequence>
<dbReference type="InterPro" id="IPR009057">
    <property type="entry name" value="Homeodomain-like_sf"/>
</dbReference>
<keyword evidence="2 4" id="KW-0238">DNA-binding</keyword>
<dbReference type="AlphaFoldDB" id="A0A6G8IHW8"/>
<dbReference type="PANTHER" id="PTHR47506:SF7">
    <property type="entry name" value="TRANSCRIPTIONAL REGULATORY PROTEIN"/>
    <property type="match status" value="1"/>
</dbReference>
<dbReference type="GO" id="GO:0003677">
    <property type="term" value="F:DNA binding"/>
    <property type="evidence" value="ECO:0007669"/>
    <property type="project" value="UniProtKB-UniRule"/>
</dbReference>
<keyword evidence="7" id="KW-1185">Reference proteome</keyword>
<dbReference type="PRINTS" id="PR00455">
    <property type="entry name" value="HTHTETR"/>
</dbReference>
<dbReference type="PROSITE" id="PS50977">
    <property type="entry name" value="HTH_TETR_2"/>
    <property type="match status" value="1"/>
</dbReference>
<evidence type="ECO:0000256" key="2">
    <source>
        <dbReference type="ARBA" id="ARBA00023125"/>
    </source>
</evidence>
<organism evidence="6 7">
    <name type="scientific">Hydrogenophaga crocea</name>
    <dbReference type="NCBI Taxonomy" id="2716225"/>
    <lineage>
        <taxon>Bacteria</taxon>
        <taxon>Pseudomonadati</taxon>
        <taxon>Pseudomonadota</taxon>
        <taxon>Betaproteobacteria</taxon>
        <taxon>Burkholderiales</taxon>
        <taxon>Comamonadaceae</taxon>
        <taxon>Hydrogenophaga</taxon>
    </lineage>
</organism>
<dbReference type="Proteomes" id="UP000503162">
    <property type="component" value="Chromosome"/>
</dbReference>
<evidence type="ECO:0000256" key="3">
    <source>
        <dbReference type="ARBA" id="ARBA00023163"/>
    </source>
</evidence>
<evidence type="ECO:0000313" key="7">
    <source>
        <dbReference type="Proteomes" id="UP000503162"/>
    </source>
</evidence>
<evidence type="ECO:0000256" key="1">
    <source>
        <dbReference type="ARBA" id="ARBA00023015"/>
    </source>
</evidence>
<dbReference type="InterPro" id="IPR011075">
    <property type="entry name" value="TetR_C"/>
</dbReference>
<dbReference type="Pfam" id="PF00440">
    <property type="entry name" value="TetR_N"/>
    <property type="match status" value="1"/>
</dbReference>
<protein>
    <submittedName>
        <fullName evidence="6">TetR/AcrR family transcriptional regulator</fullName>
    </submittedName>
</protein>
<accession>A0A6G8IHW8</accession>
<name>A0A6G8IHW8_9BURK</name>
<evidence type="ECO:0000259" key="5">
    <source>
        <dbReference type="PROSITE" id="PS50977"/>
    </source>
</evidence>
<reference evidence="6 7" key="1">
    <citation type="submission" date="2020-03" db="EMBL/GenBank/DDBJ databases">
        <title>Hydrogenophaga sp. nov. isolated from cyanobacterial mat.</title>
        <authorList>
            <person name="Thorat V."/>
            <person name="Kirdat K."/>
            <person name="Tiwarekar B."/>
            <person name="Costa E.D."/>
            <person name="Yadav A."/>
        </authorList>
    </citation>
    <scope>NUCLEOTIDE SEQUENCE [LARGE SCALE GENOMIC DNA]</scope>
    <source>
        <strain evidence="6 7">BA0156</strain>
    </source>
</reference>
<keyword evidence="3" id="KW-0804">Transcription</keyword>
<dbReference type="InterPro" id="IPR001647">
    <property type="entry name" value="HTH_TetR"/>
</dbReference>
<dbReference type="RefSeq" id="WP_166227227.1">
    <property type="nucleotide sequence ID" value="NZ_CP049989.1"/>
</dbReference>
<dbReference type="KEGG" id="hcz:G9Q37_10925"/>
<evidence type="ECO:0000256" key="4">
    <source>
        <dbReference type="PROSITE-ProRule" id="PRU00335"/>
    </source>
</evidence>
<dbReference type="Pfam" id="PF16925">
    <property type="entry name" value="TetR_C_13"/>
    <property type="match status" value="1"/>
</dbReference>
<keyword evidence="1" id="KW-0805">Transcription regulation</keyword>
<dbReference type="Gene3D" id="1.10.357.10">
    <property type="entry name" value="Tetracycline Repressor, domain 2"/>
    <property type="match status" value="1"/>
</dbReference>
<dbReference type="InterPro" id="IPR036271">
    <property type="entry name" value="Tet_transcr_reg_TetR-rel_C_sf"/>
</dbReference>
<gene>
    <name evidence="6" type="ORF">G9Q37_10925</name>
</gene>
<evidence type="ECO:0000313" key="6">
    <source>
        <dbReference type="EMBL" id="QIM52625.1"/>
    </source>
</evidence>
<dbReference type="PANTHER" id="PTHR47506">
    <property type="entry name" value="TRANSCRIPTIONAL REGULATORY PROTEIN"/>
    <property type="match status" value="1"/>
</dbReference>
<dbReference type="EMBL" id="CP049989">
    <property type="protein sequence ID" value="QIM52625.1"/>
    <property type="molecule type" value="Genomic_DNA"/>
</dbReference>
<feature type="DNA-binding region" description="H-T-H motif" evidence="4">
    <location>
        <begin position="32"/>
        <end position="51"/>
    </location>
</feature>
<dbReference type="SUPFAM" id="SSF46689">
    <property type="entry name" value="Homeodomain-like"/>
    <property type="match status" value="1"/>
</dbReference>
<dbReference type="Gene3D" id="1.10.10.60">
    <property type="entry name" value="Homeodomain-like"/>
    <property type="match status" value="1"/>
</dbReference>